<comment type="caution">
    <text evidence="4">The sequence shown here is derived from an EMBL/GenBank/DDBJ whole genome shotgun (WGS) entry which is preliminary data.</text>
</comment>
<dbReference type="EMBL" id="BEXA01000001">
    <property type="protein sequence ID" value="GAY72404.1"/>
    <property type="molecule type" value="Genomic_DNA"/>
</dbReference>
<dbReference type="InterPro" id="IPR011032">
    <property type="entry name" value="GroES-like_sf"/>
</dbReference>
<protein>
    <submittedName>
        <fullName evidence="4">Putative oxidoreductase SMc00968</fullName>
    </submittedName>
</protein>
<dbReference type="GO" id="GO:0016651">
    <property type="term" value="F:oxidoreductase activity, acting on NAD(P)H"/>
    <property type="evidence" value="ECO:0007669"/>
    <property type="project" value="TreeGrafter"/>
</dbReference>
<accession>A0A401FJ52</accession>
<dbReference type="RefSeq" id="WP_125007817.1">
    <property type="nucleotide sequence ID" value="NZ_BEXA01000001.1"/>
</dbReference>
<dbReference type="SUPFAM" id="SSF50129">
    <property type="entry name" value="GroES-like"/>
    <property type="match status" value="1"/>
</dbReference>
<name>A0A401FJ52_9LACO</name>
<evidence type="ECO:0000313" key="4">
    <source>
        <dbReference type="EMBL" id="GAY72404.1"/>
    </source>
</evidence>
<dbReference type="OrthoDB" id="110915at2"/>
<feature type="domain" description="Alcohol dehydrogenase-like N-terminal" evidence="3">
    <location>
        <begin position="27"/>
        <end position="103"/>
    </location>
</feature>
<dbReference type="GO" id="GO:0070402">
    <property type="term" value="F:NADPH binding"/>
    <property type="evidence" value="ECO:0007669"/>
    <property type="project" value="TreeGrafter"/>
</dbReference>
<dbReference type="Gene3D" id="3.90.180.10">
    <property type="entry name" value="Medium-chain alcohol dehydrogenases, catalytic domain"/>
    <property type="match status" value="1"/>
</dbReference>
<keyword evidence="5" id="KW-1185">Reference proteome</keyword>
<dbReference type="AlphaFoldDB" id="A0A401FJ52"/>
<dbReference type="PANTHER" id="PTHR48106:SF18">
    <property type="entry name" value="QUINONE OXIDOREDUCTASE PIG3"/>
    <property type="match status" value="1"/>
</dbReference>
<dbReference type="PANTHER" id="PTHR48106">
    <property type="entry name" value="QUINONE OXIDOREDUCTASE PIG3-RELATED"/>
    <property type="match status" value="1"/>
</dbReference>
<reference evidence="4 5" key="1">
    <citation type="submission" date="2017-11" db="EMBL/GenBank/DDBJ databases">
        <title>Draft Genome Sequence of Lactobacillus curieae NBRC 111893 isolated from Koso, a Japanese sugar-Vegetable Fermented Beverage.</title>
        <authorList>
            <person name="Chiou T.Y."/>
            <person name="Oshima K."/>
            <person name="Suda W."/>
            <person name="Hattori M."/>
            <person name="Takahashi T."/>
        </authorList>
    </citation>
    <scope>NUCLEOTIDE SEQUENCE [LARGE SCALE GENOMIC DNA]</scope>
    <source>
        <strain evidence="4 5">NBRC111893</strain>
    </source>
</reference>
<keyword evidence="2" id="KW-0560">Oxidoreductase</keyword>
<evidence type="ECO:0000259" key="3">
    <source>
        <dbReference type="Pfam" id="PF08240"/>
    </source>
</evidence>
<evidence type="ECO:0000256" key="2">
    <source>
        <dbReference type="ARBA" id="ARBA00023002"/>
    </source>
</evidence>
<dbReference type="Proteomes" id="UP000286974">
    <property type="component" value="Unassembled WGS sequence"/>
</dbReference>
<organism evidence="4 5">
    <name type="scientific">Lentilactobacillus kosonis</name>
    <dbReference type="NCBI Taxonomy" id="2810561"/>
    <lineage>
        <taxon>Bacteria</taxon>
        <taxon>Bacillati</taxon>
        <taxon>Bacillota</taxon>
        <taxon>Bacilli</taxon>
        <taxon>Lactobacillales</taxon>
        <taxon>Lactobacillaceae</taxon>
        <taxon>Lentilactobacillus</taxon>
    </lineage>
</organism>
<gene>
    <name evidence="4" type="ORF">NBRC111893_550</name>
</gene>
<proteinExistence type="predicted"/>
<dbReference type="Pfam" id="PF08240">
    <property type="entry name" value="ADH_N"/>
    <property type="match status" value="1"/>
</dbReference>
<evidence type="ECO:0000256" key="1">
    <source>
        <dbReference type="ARBA" id="ARBA00022857"/>
    </source>
</evidence>
<evidence type="ECO:0000313" key="5">
    <source>
        <dbReference type="Proteomes" id="UP000286974"/>
    </source>
</evidence>
<sequence>MLTIKQTTFNGIDELKLTQTTKPDLNDNGVLIKMDMMPITPTDIKRETNPNATEESLAELPRTIGYSGTGTVVETGANRDSDLINQRVFVMHPTGSYSEYIVSDNPDWIFTLPNTVDNASATTLTATPLVLMNAITKYQSAGINDFVITGANSVIGQYLLQLINQDDNLHLWPIVSPSSLN</sequence>
<keyword evidence="1" id="KW-0521">NADP</keyword>
<dbReference type="InterPro" id="IPR013154">
    <property type="entry name" value="ADH-like_N"/>
</dbReference>